<evidence type="ECO:0000313" key="2">
    <source>
        <dbReference type="Proteomes" id="UP000789759"/>
    </source>
</evidence>
<organism evidence="1 2">
    <name type="scientific">Cetraspora pellucida</name>
    <dbReference type="NCBI Taxonomy" id="1433469"/>
    <lineage>
        <taxon>Eukaryota</taxon>
        <taxon>Fungi</taxon>
        <taxon>Fungi incertae sedis</taxon>
        <taxon>Mucoromycota</taxon>
        <taxon>Glomeromycotina</taxon>
        <taxon>Glomeromycetes</taxon>
        <taxon>Diversisporales</taxon>
        <taxon>Gigasporaceae</taxon>
        <taxon>Cetraspora</taxon>
    </lineage>
</organism>
<gene>
    <name evidence="1" type="ORF">CPELLU_LOCUS17113</name>
</gene>
<dbReference type="AlphaFoldDB" id="A0A9N9P180"/>
<protein>
    <submittedName>
        <fullName evidence="1">3019_t:CDS:1</fullName>
    </submittedName>
</protein>
<proteinExistence type="predicted"/>
<accession>A0A9N9P180</accession>
<comment type="caution">
    <text evidence="1">The sequence shown here is derived from an EMBL/GenBank/DDBJ whole genome shotgun (WGS) entry which is preliminary data.</text>
</comment>
<evidence type="ECO:0000313" key="1">
    <source>
        <dbReference type="EMBL" id="CAG8792672.1"/>
    </source>
</evidence>
<feature type="non-terminal residue" evidence="1">
    <location>
        <position position="83"/>
    </location>
</feature>
<keyword evidence="2" id="KW-1185">Reference proteome</keyword>
<sequence>MKNFSEFNTEDYADNQKASLEELFDHLNHFIKYLQYDNINIDQFLPAGATLIKHDKILLTVQEFRKSTGAPHIKHQIFYNEGN</sequence>
<dbReference type="Proteomes" id="UP000789759">
    <property type="component" value="Unassembled WGS sequence"/>
</dbReference>
<reference evidence="1" key="1">
    <citation type="submission" date="2021-06" db="EMBL/GenBank/DDBJ databases">
        <authorList>
            <person name="Kallberg Y."/>
            <person name="Tangrot J."/>
            <person name="Rosling A."/>
        </authorList>
    </citation>
    <scope>NUCLEOTIDE SEQUENCE</scope>
    <source>
        <strain evidence="1">FL966</strain>
    </source>
</reference>
<name>A0A9N9P180_9GLOM</name>
<dbReference type="EMBL" id="CAJVQA010027734">
    <property type="protein sequence ID" value="CAG8792672.1"/>
    <property type="molecule type" value="Genomic_DNA"/>
</dbReference>
<dbReference type="OrthoDB" id="2442414at2759"/>